<name>A0A9P1DBL3_9DINO</name>
<protein>
    <recommendedName>
        <fullName evidence="7">Ubiquitin-like domain-containing protein</fullName>
    </recommendedName>
</protein>
<keyword evidence="1" id="KW-0863">Zinc-finger</keyword>
<dbReference type="CDD" id="cd17039">
    <property type="entry name" value="Ubl_ubiquitin_like"/>
    <property type="match status" value="1"/>
</dbReference>
<evidence type="ECO:0000313" key="4">
    <source>
        <dbReference type="EMBL" id="CAI4006420.1"/>
    </source>
</evidence>
<keyword evidence="6" id="KW-1185">Reference proteome</keyword>
<evidence type="ECO:0000256" key="1">
    <source>
        <dbReference type="PROSITE-ProRule" id="PRU00042"/>
    </source>
</evidence>
<dbReference type="PROSITE" id="PS00028">
    <property type="entry name" value="ZINC_FINGER_C2H2_1"/>
    <property type="match status" value="1"/>
</dbReference>
<dbReference type="Pfam" id="PF00240">
    <property type="entry name" value="ubiquitin"/>
    <property type="match status" value="1"/>
</dbReference>
<dbReference type="GO" id="GO:0008270">
    <property type="term" value="F:zinc ion binding"/>
    <property type="evidence" value="ECO:0007669"/>
    <property type="project" value="UniProtKB-KW"/>
</dbReference>
<evidence type="ECO:0000259" key="2">
    <source>
        <dbReference type="PROSITE" id="PS50053"/>
    </source>
</evidence>
<evidence type="ECO:0008006" key="7">
    <source>
        <dbReference type="Google" id="ProtNLM"/>
    </source>
</evidence>
<sequence>MGTFSPEPSGVVPWHRAAVVPWRGDGRVTSVAKVRVKCLDQLHVQTFEVGASESVSDLKTAIARSFSVKPQLQQLTLGDRILEDHEVAGDVFGSDILEKEGFVGLRVIGPAISCSLCGISGSVDYYGKCGHCGESGGYTFSCEQCHHGFPSSYAREVHMKFVHGLRTPKSRSFRPCAQETSKSEIQILPASLLRWMIS</sequence>
<feature type="domain" description="C2H2-type" evidence="3">
    <location>
        <begin position="140"/>
        <end position="168"/>
    </location>
</feature>
<dbReference type="InterPro" id="IPR029071">
    <property type="entry name" value="Ubiquitin-like_domsf"/>
</dbReference>
<dbReference type="PROSITE" id="PS50157">
    <property type="entry name" value="ZINC_FINGER_C2H2_2"/>
    <property type="match status" value="1"/>
</dbReference>
<keyword evidence="1" id="KW-0479">Metal-binding</keyword>
<evidence type="ECO:0000259" key="3">
    <source>
        <dbReference type="PROSITE" id="PS50157"/>
    </source>
</evidence>
<comment type="caution">
    <text evidence="4">The sequence shown here is derived from an EMBL/GenBank/DDBJ whole genome shotgun (WGS) entry which is preliminary data.</text>
</comment>
<reference evidence="5 6" key="2">
    <citation type="submission" date="2024-05" db="EMBL/GenBank/DDBJ databases">
        <authorList>
            <person name="Chen Y."/>
            <person name="Shah S."/>
            <person name="Dougan E. K."/>
            <person name="Thang M."/>
            <person name="Chan C."/>
        </authorList>
    </citation>
    <scope>NUCLEOTIDE SEQUENCE [LARGE SCALE GENOMIC DNA]</scope>
</reference>
<feature type="domain" description="Ubiquitin-like" evidence="2">
    <location>
        <begin position="32"/>
        <end position="90"/>
    </location>
</feature>
<organism evidence="4">
    <name type="scientific">Cladocopium goreaui</name>
    <dbReference type="NCBI Taxonomy" id="2562237"/>
    <lineage>
        <taxon>Eukaryota</taxon>
        <taxon>Sar</taxon>
        <taxon>Alveolata</taxon>
        <taxon>Dinophyceae</taxon>
        <taxon>Suessiales</taxon>
        <taxon>Symbiodiniaceae</taxon>
        <taxon>Cladocopium</taxon>
    </lineage>
</organism>
<dbReference type="EMBL" id="CAMXCT010003820">
    <property type="protein sequence ID" value="CAI4006420.1"/>
    <property type="molecule type" value="Genomic_DNA"/>
</dbReference>
<dbReference type="SUPFAM" id="SSF54236">
    <property type="entry name" value="Ubiquitin-like"/>
    <property type="match status" value="1"/>
</dbReference>
<gene>
    <name evidence="4" type="ORF">C1SCF055_LOCUS32060</name>
</gene>
<evidence type="ECO:0000313" key="5">
    <source>
        <dbReference type="EMBL" id="CAL4793732.1"/>
    </source>
</evidence>
<dbReference type="Gene3D" id="3.10.20.90">
    <property type="entry name" value="Phosphatidylinositol 3-kinase Catalytic Subunit, Chain A, domain 1"/>
    <property type="match status" value="1"/>
</dbReference>
<dbReference type="Proteomes" id="UP001152797">
    <property type="component" value="Unassembled WGS sequence"/>
</dbReference>
<dbReference type="AlphaFoldDB" id="A0A9P1DBL3"/>
<dbReference type="PROSITE" id="PS50053">
    <property type="entry name" value="UBIQUITIN_2"/>
    <property type="match status" value="1"/>
</dbReference>
<dbReference type="InterPro" id="IPR013087">
    <property type="entry name" value="Znf_C2H2_type"/>
</dbReference>
<proteinExistence type="predicted"/>
<dbReference type="InterPro" id="IPR000626">
    <property type="entry name" value="Ubiquitin-like_dom"/>
</dbReference>
<dbReference type="EMBL" id="CAMXCT020003820">
    <property type="protein sequence ID" value="CAL1159795.1"/>
    <property type="molecule type" value="Genomic_DNA"/>
</dbReference>
<dbReference type="EMBL" id="CAMXCT030003820">
    <property type="protein sequence ID" value="CAL4793732.1"/>
    <property type="molecule type" value="Genomic_DNA"/>
</dbReference>
<keyword evidence="1" id="KW-0862">Zinc</keyword>
<evidence type="ECO:0000313" key="6">
    <source>
        <dbReference type="Proteomes" id="UP001152797"/>
    </source>
</evidence>
<accession>A0A9P1DBL3</accession>
<reference evidence="4" key="1">
    <citation type="submission" date="2022-10" db="EMBL/GenBank/DDBJ databases">
        <authorList>
            <person name="Chen Y."/>
            <person name="Dougan E. K."/>
            <person name="Chan C."/>
            <person name="Rhodes N."/>
            <person name="Thang M."/>
        </authorList>
    </citation>
    <scope>NUCLEOTIDE SEQUENCE</scope>
</reference>